<sequence length="154" mass="17023">MEVDGSSHSSETTAPREETIGDSTYSLAGKLNSIQGNEVDGRQYRVATYMVAPDDTVKGHRTSEENGQSNSVIILFQGRRVPFWVRYGCVETRCFLHQKKRERNPPHHQIPPEPRAQPCAALSSPTGDVSLEIRIEGPIQVTEQNSTSSSQAGR</sequence>
<dbReference type="EMBL" id="JABSTQ010004543">
    <property type="protein sequence ID" value="KAG0441813.1"/>
    <property type="molecule type" value="Genomic_DNA"/>
</dbReference>
<evidence type="ECO:0000313" key="2">
    <source>
        <dbReference type="Proteomes" id="UP000805193"/>
    </source>
</evidence>
<organism evidence="1 2">
    <name type="scientific">Ixodes persulcatus</name>
    <name type="common">Taiga tick</name>
    <dbReference type="NCBI Taxonomy" id="34615"/>
    <lineage>
        <taxon>Eukaryota</taxon>
        <taxon>Metazoa</taxon>
        <taxon>Ecdysozoa</taxon>
        <taxon>Arthropoda</taxon>
        <taxon>Chelicerata</taxon>
        <taxon>Arachnida</taxon>
        <taxon>Acari</taxon>
        <taxon>Parasitiformes</taxon>
        <taxon>Ixodida</taxon>
        <taxon>Ixodoidea</taxon>
        <taxon>Ixodidae</taxon>
        <taxon>Ixodinae</taxon>
        <taxon>Ixodes</taxon>
    </lineage>
</organism>
<protein>
    <submittedName>
        <fullName evidence="1">Uncharacterized protein</fullName>
    </submittedName>
</protein>
<accession>A0AC60QW29</accession>
<reference evidence="1 2" key="1">
    <citation type="journal article" date="2020" name="Cell">
        <title>Large-Scale Comparative Analyses of Tick Genomes Elucidate Their Genetic Diversity and Vector Capacities.</title>
        <authorList>
            <consortium name="Tick Genome and Microbiome Consortium (TIGMIC)"/>
            <person name="Jia N."/>
            <person name="Wang J."/>
            <person name="Shi W."/>
            <person name="Du L."/>
            <person name="Sun Y."/>
            <person name="Zhan W."/>
            <person name="Jiang J.F."/>
            <person name="Wang Q."/>
            <person name="Zhang B."/>
            <person name="Ji P."/>
            <person name="Bell-Sakyi L."/>
            <person name="Cui X.M."/>
            <person name="Yuan T.T."/>
            <person name="Jiang B.G."/>
            <person name="Yang W.F."/>
            <person name="Lam T.T."/>
            <person name="Chang Q.C."/>
            <person name="Ding S.J."/>
            <person name="Wang X.J."/>
            <person name="Zhu J.G."/>
            <person name="Ruan X.D."/>
            <person name="Zhao L."/>
            <person name="Wei J.T."/>
            <person name="Ye R.Z."/>
            <person name="Que T.C."/>
            <person name="Du C.H."/>
            <person name="Zhou Y.H."/>
            <person name="Cheng J.X."/>
            <person name="Dai P.F."/>
            <person name="Guo W.B."/>
            <person name="Han X.H."/>
            <person name="Huang E.J."/>
            <person name="Li L.F."/>
            <person name="Wei W."/>
            <person name="Gao Y.C."/>
            <person name="Liu J.Z."/>
            <person name="Shao H.Z."/>
            <person name="Wang X."/>
            <person name="Wang C.C."/>
            <person name="Yang T.C."/>
            <person name="Huo Q.B."/>
            <person name="Li W."/>
            <person name="Chen H.Y."/>
            <person name="Chen S.E."/>
            <person name="Zhou L.G."/>
            <person name="Ni X.B."/>
            <person name="Tian J.H."/>
            <person name="Sheng Y."/>
            <person name="Liu T."/>
            <person name="Pan Y.S."/>
            <person name="Xia L.Y."/>
            <person name="Li J."/>
            <person name="Zhao F."/>
            <person name="Cao W.C."/>
        </authorList>
    </citation>
    <scope>NUCLEOTIDE SEQUENCE [LARGE SCALE GENOMIC DNA]</scope>
    <source>
        <strain evidence="1">Iper-2018</strain>
    </source>
</reference>
<comment type="caution">
    <text evidence="1">The sequence shown here is derived from an EMBL/GenBank/DDBJ whole genome shotgun (WGS) entry which is preliminary data.</text>
</comment>
<keyword evidence="2" id="KW-1185">Reference proteome</keyword>
<gene>
    <name evidence="1" type="ORF">HPB47_015845</name>
</gene>
<proteinExistence type="predicted"/>
<evidence type="ECO:0000313" key="1">
    <source>
        <dbReference type="EMBL" id="KAG0441813.1"/>
    </source>
</evidence>
<dbReference type="Proteomes" id="UP000805193">
    <property type="component" value="Unassembled WGS sequence"/>
</dbReference>
<name>A0AC60QW29_IXOPE</name>